<dbReference type="EMBL" id="MAEM01000459">
    <property type="protein sequence ID" value="OBR99283.1"/>
    <property type="molecule type" value="Genomic_DNA"/>
</dbReference>
<dbReference type="InterPro" id="IPR000863">
    <property type="entry name" value="Sulfotransferase_dom"/>
</dbReference>
<organism evidence="4 5">
    <name type="scientific">Mycobacterium gordonae</name>
    <dbReference type="NCBI Taxonomy" id="1778"/>
    <lineage>
        <taxon>Bacteria</taxon>
        <taxon>Bacillati</taxon>
        <taxon>Actinomycetota</taxon>
        <taxon>Actinomycetes</taxon>
        <taxon>Mycobacteriales</taxon>
        <taxon>Mycobacteriaceae</taxon>
        <taxon>Mycobacterium</taxon>
    </lineage>
</organism>
<feature type="domain" description="Sulfotransferase" evidence="3">
    <location>
        <begin position="60"/>
        <end position="319"/>
    </location>
</feature>
<comment type="similarity">
    <text evidence="1">Belongs to the sulfotransferase 1 family.</text>
</comment>
<evidence type="ECO:0000313" key="5">
    <source>
        <dbReference type="Proteomes" id="UP000093757"/>
    </source>
</evidence>
<dbReference type="PANTHER" id="PTHR11783">
    <property type="entry name" value="SULFOTRANSFERASE SULT"/>
    <property type="match status" value="1"/>
</dbReference>
<keyword evidence="2 4" id="KW-0808">Transferase</keyword>
<evidence type="ECO:0000313" key="4">
    <source>
        <dbReference type="EMBL" id="OBR99283.1"/>
    </source>
</evidence>
<name>A0A1A6BAL4_MYCGO</name>
<evidence type="ECO:0000256" key="1">
    <source>
        <dbReference type="ARBA" id="ARBA00005771"/>
    </source>
</evidence>
<dbReference type="SUPFAM" id="SSF52540">
    <property type="entry name" value="P-loop containing nucleoside triphosphate hydrolases"/>
    <property type="match status" value="1"/>
</dbReference>
<accession>A0A1A6BAL4</accession>
<sequence length="343" mass="38144">MKLVCRLSQQRRTCFGRVRQRAGFAMTKPLIAPTRVFRDYLCNSLVWNDFLTQGGFAGGDILIVTPVKSGTTWTQRIVQQILRNGAENDGSLSDTSPWLDSSWGDHADMLDVLGRQRAAGSRRVIKSHLPADALPIAAEARYVFVGRNGKDSGISFHNMLSNYSESTLAQINQTYARWSGDSTPLTVPEDMRAFFDLWLDTGGNGCGDLFDLVRSWWELRDEPNVLLLHYRELTDDLPGQIARIAEFIGIDPASLHIDDIVEHCAFDYMRGRADQLAPFNGAHMSSAAAFFHKGPNRDYRSELTAEQVARFDRVALDKLGAQCARWLETGELSRGGEAATGLG</sequence>
<dbReference type="AlphaFoldDB" id="A0A1A6BAL4"/>
<reference evidence="4 5" key="1">
    <citation type="submission" date="2016-06" db="EMBL/GenBank/DDBJ databases">
        <authorList>
            <person name="Kjaerup R.B."/>
            <person name="Dalgaard T.S."/>
            <person name="Juul-Madsen H.R."/>
        </authorList>
    </citation>
    <scope>NUCLEOTIDE SEQUENCE [LARGE SCALE GENOMIC DNA]</scope>
    <source>
        <strain evidence="4 5">1245752.6</strain>
    </source>
</reference>
<dbReference type="GO" id="GO:0008146">
    <property type="term" value="F:sulfotransferase activity"/>
    <property type="evidence" value="ECO:0007669"/>
    <property type="project" value="InterPro"/>
</dbReference>
<evidence type="ECO:0000256" key="2">
    <source>
        <dbReference type="ARBA" id="ARBA00022679"/>
    </source>
</evidence>
<dbReference type="Pfam" id="PF00685">
    <property type="entry name" value="Sulfotransfer_1"/>
    <property type="match status" value="1"/>
</dbReference>
<gene>
    <name evidence="4" type="ORF">A9W98_31045</name>
</gene>
<dbReference type="InterPro" id="IPR027417">
    <property type="entry name" value="P-loop_NTPase"/>
</dbReference>
<dbReference type="Gene3D" id="3.40.50.300">
    <property type="entry name" value="P-loop containing nucleotide triphosphate hydrolases"/>
    <property type="match status" value="1"/>
</dbReference>
<proteinExistence type="inferred from homology"/>
<comment type="caution">
    <text evidence="4">The sequence shown here is derived from an EMBL/GenBank/DDBJ whole genome shotgun (WGS) entry which is preliminary data.</text>
</comment>
<protein>
    <submittedName>
        <fullName evidence="4">Glycolipid sulfotransferase</fullName>
    </submittedName>
</protein>
<evidence type="ECO:0000259" key="3">
    <source>
        <dbReference type="Pfam" id="PF00685"/>
    </source>
</evidence>
<dbReference type="Proteomes" id="UP000093757">
    <property type="component" value="Unassembled WGS sequence"/>
</dbReference>